<dbReference type="AlphaFoldDB" id="A0AA39WNG9"/>
<sequence>MDPCGLADSAVLDNDGEPSSDDEFTQEILRAIKEVHGSDGGNEEDLAVDSSGAINTAVHQPPEEQLFHVRRNTARNFKVCRHKGASVPRWKDMKLKTSVELQGVELRQGNLISVVVLGQNDAIAEVAEIRAVGDGRHLLRVFWFLERDMVIPGLDDANRAKFPPEFAFVKAAYTDVISWITTRGPLDSSSRAKILPDRILCYWGDRRTSLELHTAPDVRPWFPEKRHIEL</sequence>
<gene>
    <name evidence="2" type="ORF">DIS24_g11659</name>
</gene>
<dbReference type="Proteomes" id="UP001175001">
    <property type="component" value="Unassembled WGS sequence"/>
</dbReference>
<evidence type="ECO:0008006" key="4">
    <source>
        <dbReference type="Google" id="ProtNLM"/>
    </source>
</evidence>
<proteinExistence type="predicted"/>
<evidence type="ECO:0000313" key="3">
    <source>
        <dbReference type="Proteomes" id="UP001175001"/>
    </source>
</evidence>
<protein>
    <recommendedName>
        <fullName evidence="4">BAH domain-containing protein</fullName>
    </recommendedName>
</protein>
<keyword evidence="3" id="KW-1185">Reference proteome</keyword>
<organism evidence="2 3">
    <name type="scientific">Lasiodiplodia hormozganensis</name>
    <dbReference type="NCBI Taxonomy" id="869390"/>
    <lineage>
        <taxon>Eukaryota</taxon>
        <taxon>Fungi</taxon>
        <taxon>Dikarya</taxon>
        <taxon>Ascomycota</taxon>
        <taxon>Pezizomycotina</taxon>
        <taxon>Dothideomycetes</taxon>
        <taxon>Dothideomycetes incertae sedis</taxon>
        <taxon>Botryosphaeriales</taxon>
        <taxon>Botryosphaeriaceae</taxon>
        <taxon>Lasiodiplodia</taxon>
    </lineage>
</organism>
<comment type="caution">
    <text evidence="2">The sequence shown here is derived from an EMBL/GenBank/DDBJ whole genome shotgun (WGS) entry which is preliminary data.</text>
</comment>
<evidence type="ECO:0000313" key="2">
    <source>
        <dbReference type="EMBL" id="KAK0618654.1"/>
    </source>
</evidence>
<accession>A0AA39WNG9</accession>
<evidence type="ECO:0000256" key="1">
    <source>
        <dbReference type="SAM" id="MobiDB-lite"/>
    </source>
</evidence>
<reference evidence="2" key="1">
    <citation type="submission" date="2023-06" db="EMBL/GenBank/DDBJ databases">
        <title>Multi-omics analyses reveal the molecular pathogenesis toolkit of Lasiodiplodia hormozganensis, a cross-kingdom pathogen.</title>
        <authorList>
            <person name="Felix C."/>
            <person name="Meneses R."/>
            <person name="Goncalves M.F.M."/>
            <person name="Tilleman L."/>
            <person name="Duarte A.S."/>
            <person name="Jorrin-Novo J.V."/>
            <person name="Van De Peer Y."/>
            <person name="Deforce D."/>
            <person name="Van Nieuwerburgh F."/>
            <person name="Esteves A.C."/>
            <person name="Alves A."/>
        </authorList>
    </citation>
    <scope>NUCLEOTIDE SEQUENCE</scope>
    <source>
        <strain evidence="2">CBS 339.90</strain>
    </source>
</reference>
<feature type="region of interest" description="Disordered" evidence="1">
    <location>
        <begin position="1"/>
        <end position="21"/>
    </location>
</feature>
<name>A0AA39WNG9_9PEZI</name>
<dbReference type="EMBL" id="JAUJDW010000181">
    <property type="protein sequence ID" value="KAK0618654.1"/>
    <property type="molecule type" value="Genomic_DNA"/>
</dbReference>